<dbReference type="Pfam" id="PF09801">
    <property type="entry name" value="SYS1"/>
    <property type="match status" value="1"/>
</dbReference>
<dbReference type="InterPro" id="IPR019185">
    <property type="entry name" value="Integral_membrane_SYS1-rel"/>
</dbReference>
<protein>
    <recommendedName>
        <fullName evidence="12">Protein SYS1</fullName>
    </recommendedName>
</protein>
<dbReference type="EMBL" id="HG793126">
    <property type="protein sequence ID" value="CDK25711.1"/>
    <property type="molecule type" value="Genomic_DNA"/>
</dbReference>
<feature type="transmembrane region" description="Helical" evidence="9">
    <location>
        <begin position="78"/>
        <end position="99"/>
    </location>
</feature>
<feature type="transmembrane region" description="Helical" evidence="9">
    <location>
        <begin position="131"/>
        <end position="150"/>
    </location>
</feature>
<evidence type="ECO:0000256" key="7">
    <source>
        <dbReference type="ARBA" id="ARBA00023034"/>
    </source>
</evidence>
<evidence type="ECO:0000256" key="4">
    <source>
        <dbReference type="ARBA" id="ARBA00022692"/>
    </source>
</evidence>
<keyword evidence="8 9" id="KW-0472">Membrane</keyword>
<evidence type="ECO:0000256" key="2">
    <source>
        <dbReference type="ARBA" id="ARBA00008160"/>
    </source>
</evidence>
<comment type="similarity">
    <text evidence="2">Belongs to the SYS1 family.</text>
</comment>
<dbReference type="RefSeq" id="XP_022457722.1">
    <property type="nucleotide sequence ID" value="XM_022603886.1"/>
</dbReference>
<dbReference type="HOGENOM" id="CLU_081382_1_0_1"/>
<evidence type="ECO:0000256" key="6">
    <source>
        <dbReference type="ARBA" id="ARBA00022989"/>
    </source>
</evidence>
<keyword evidence="7" id="KW-0333">Golgi apparatus</keyword>
<dbReference type="AlphaFoldDB" id="W6MI06"/>
<keyword evidence="6 9" id="KW-1133">Transmembrane helix</keyword>
<keyword evidence="11" id="KW-1185">Reference proteome</keyword>
<sequence length="193" mass="22311">MFEQVRGYIRLHKHDAAESFRDTFSPSRIFAQIVLLQIFYYSVAFILFYFTASVAGYTFDFGWIFSWELISFGNTLGWTLSLLWLIDSLICVMFMTVIVGRSKLAWDFALTIHAVNLPVCWLYSGSFPKHAMWWFLQSVSSALMVGLGTWTTRWKELRETFFEGLLDPETGRVADIESAKPSESIPMQNLQPE</sequence>
<proteinExistence type="inferred from homology"/>
<dbReference type="GO" id="GO:0005829">
    <property type="term" value="C:cytosol"/>
    <property type="evidence" value="ECO:0007669"/>
    <property type="project" value="GOC"/>
</dbReference>
<evidence type="ECO:0000256" key="1">
    <source>
        <dbReference type="ARBA" id="ARBA00004653"/>
    </source>
</evidence>
<dbReference type="GO" id="GO:0005802">
    <property type="term" value="C:trans-Golgi network"/>
    <property type="evidence" value="ECO:0007669"/>
    <property type="project" value="EnsemblFungi"/>
</dbReference>
<dbReference type="Proteomes" id="UP000019384">
    <property type="component" value="Unassembled WGS sequence"/>
</dbReference>
<feature type="transmembrane region" description="Helical" evidence="9">
    <location>
        <begin position="106"/>
        <end position="125"/>
    </location>
</feature>
<comment type="subcellular location">
    <subcellularLocation>
        <location evidence="1">Golgi apparatus membrane</location>
        <topology evidence="1">Multi-pass membrane protein</topology>
    </subcellularLocation>
</comment>
<dbReference type="GO" id="GO:0043001">
    <property type="term" value="P:Golgi to plasma membrane protein transport"/>
    <property type="evidence" value="ECO:0007669"/>
    <property type="project" value="EnsemblFungi"/>
</dbReference>
<keyword evidence="3" id="KW-0813">Transport</keyword>
<dbReference type="PANTHER" id="PTHR12952">
    <property type="entry name" value="SYS1"/>
    <property type="match status" value="1"/>
</dbReference>
<reference evidence="10" key="1">
    <citation type="submission" date="2013-12" db="EMBL/GenBank/DDBJ databases">
        <authorList>
            <person name="Genoscope - CEA"/>
        </authorList>
    </citation>
    <scope>NUCLEOTIDE SEQUENCE</scope>
    <source>
        <strain evidence="10">CBS 1993</strain>
    </source>
</reference>
<dbReference type="PANTHER" id="PTHR12952:SF0">
    <property type="entry name" value="PROTEIN SYS1 HOMOLOG"/>
    <property type="match status" value="1"/>
</dbReference>
<evidence type="ECO:0000256" key="9">
    <source>
        <dbReference type="SAM" id="Phobius"/>
    </source>
</evidence>
<keyword evidence="5" id="KW-0653">Protein transport</keyword>
<evidence type="ECO:0000313" key="10">
    <source>
        <dbReference type="EMBL" id="CDK25711.1"/>
    </source>
</evidence>
<dbReference type="GO" id="GO:0006895">
    <property type="term" value="P:Golgi to endosome transport"/>
    <property type="evidence" value="ECO:0007669"/>
    <property type="project" value="EnsemblFungi"/>
</dbReference>
<evidence type="ECO:0008006" key="12">
    <source>
        <dbReference type="Google" id="ProtNLM"/>
    </source>
</evidence>
<reference evidence="10" key="2">
    <citation type="submission" date="2014-02" db="EMBL/GenBank/DDBJ databases">
        <title>Complete DNA sequence of /Kuraishia capsulata/ illustrates novel genomic features among budding yeasts (/Saccharomycotina/).</title>
        <authorList>
            <person name="Morales L."/>
            <person name="Noel B."/>
            <person name="Porcel B."/>
            <person name="Marcet-Houben M."/>
            <person name="Hullo M-F."/>
            <person name="Sacerdot C."/>
            <person name="Tekaia F."/>
            <person name="Leh-Louis V."/>
            <person name="Despons L."/>
            <person name="Khanna V."/>
            <person name="Aury J-M."/>
            <person name="Barbe V."/>
            <person name="Couloux A."/>
            <person name="Labadie K."/>
            <person name="Pelletier E."/>
            <person name="Souciet J-L."/>
            <person name="Boekhout T."/>
            <person name="Gabaldon T."/>
            <person name="Wincker P."/>
            <person name="Dujon B."/>
        </authorList>
    </citation>
    <scope>NUCLEOTIDE SEQUENCE</scope>
    <source>
        <strain evidence="10">CBS 1993</strain>
    </source>
</reference>
<organism evidence="10 11">
    <name type="scientific">Kuraishia capsulata CBS 1993</name>
    <dbReference type="NCBI Taxonomy" id="1382522"/>
    <lineage>
        <taxon>Eukaryota</taxon>
        <taxon>Fungi</taxon>
        <taxon>Dikarya</taxon>
        <taxon>Ascomycota</taxon>
        <taxon>Saccharomycotina</taxon>
        <taxon>Pichiomycetes</taxon>
        <taxon>Pichiales</taxon>
        <taxon>Pichiaceae</taxon>
        <taxon>Kuraishia</taxon>
    </lineage>
</organism>
<dbReference type="GO" id="GO:0034067">
    <property type="term" value="P:protein localization to Golgi apparatus"/>
    <property type="evidence" value="ECO:0007669"/>
    <property type="project" value="EnsemblFungi"/>
</dbReference>
<dbReference type="OrthoDB" id="542931at2759"/>
<name>W6MI06_9ASCO</name>
<gene>
    <name evidence="10" type="ORF">KUCA_T00001681001</name>
</gene>
<dbReference type="GO" id="GO:0000139">
    <property type="term" value="C:Golgi membrane"/>
    <property type="evidence" value="ECO:0007669"/>
    <property type="project" value="UniProtKB-SubCell"/>
</dbReference>
<evidence type="ECO:0000313" key="11">
    <source>
        <dbReference type="Proteomes" id="UP000019384"/>
    </source>
</evidence>
<evidence type="ECO:0000256" key="8">
    <source>
        <dbReference type="ARBA" id="ARBA00023136"/>
    </source>
</evidence>
<dbReference type="STRING" id="1382522.W6MI06"/>
<dbReference type="GeneID" id="34519110"/>
<keyword evidence="4 9" id="KW-0812">Transmembrane</keyword>
<evidence type="ECO:0000256" key="5">
    <source>
        <dbReference type="ARBA" id="ARBA00022927"/>
    </source>
</evidence>
<feature type="transmembrane region" description="Helical" evidence="9">
    <location>
        <begin position="38"/>
        <end position="58"/>
    </location>
</feature>
<accession>W6MI06</accession>
<evidence type="ECO:0000256" key="3">
    <source>
        <dbReference type="ARBA" id="ARBA00022448"/>
    </source>
</evidence>